<evidence type="ECO:0000313" key="2">
    <source>
        <dbReference type="EMBL" id="OXS99060.1"/>
    </source>
</evidence>
<organism evidence="2 3">
    <name type="scientific">Notoacmeibacter marinus</name>
    <dbReference type="NCBI Taxonomy" id="1876515"/>
    <lineage>
        <taxon>Bacteria</taxon>
        <taxon>Pseudomonadati</taxon>
        <taxon>Pseudomonadota</taxon>
        <taxon>Alphaproteobacteria</taxon>
        <taxon>Hyphomicrobiales</taxon>
        <taxon>Notoacmeibacteraceae</taxon>
        <taxon>Notoacmeibacter</taxon>
    </lineage>
</organism>
<reference evidence="3" key="1">
    <citation type="journal article" date="2017" name="Int. J. Syst. Evol. Microbiol.">
        <title>Notoacmeibacter marinus gen. nov., sp. nov., isolated from the gut of a limpet and proposal of Notoacmeibacteraceae fam. nov. in the order Rhizobiales of the class Alphaproteobacteria.</title>
        <authorList>
            <person name="Huang Z."/>
            <person name="Guo F."/>
            <person name="Lai Q."/>
        </authorList>
    </citation>
    <scope>NUCLEOTIDE SEQUENCE [LARGE SCALE GENOMIC DNA]</scope>
    <source>
        <strain evidence="3">XMTR2A4</strain>
    </source>
</reference>
<dbReference type="Proteomes" id="UP000215405">
    <property type="component" value="Unassembled WGS sequence"/>
</dbReference>
<evidence type="ECO:0000313" key="3">
    <source>
        <dbReference type="Proteomes" id="UP000215405"/>
    </source>
</evidence>
<comment type="caution">
    <text evidence="2">The sequence shown here is derived from an EMBL/GenBank/DDBJ whole genome shotgun (WGS) entry which is preliminary data.</text>
</comment>
<keyword evidence="3" id="KW-1185">Reference proteome</keyword>
<dbReference type="PANTHER" id="PTHR42663:SF6">
    <property type="entry name" value="HYDROLASE C777.06C-RELATED"/>
    <property type="match status" value="1"/>
</dbReference>
<dbReference type="CDD" id="cd16279">
    <property type="entry name" value="metallo-hydrolase-like_MBL-fold"/>
    <property type="match status" value="1"/>
</dbReference>
<dbReference type="Pfam" id="PF12706">
    <property type="entry name" value="Lactamase_B_2"/>
    <property type="match status" value="1"/>
</dbReference>
<feature type="domain" description="Metallo-beta-lactamase" evidence="1">
    <location>
        <begin position="53"/>
        <end position="238"/>
    </location>
</feature>
<dbReference type="AlphaFoldDB" id="A0A231UT94"/>
<proteinExistence type="predicted"/>
<dbReference type="EMBL" id="NBYO01000003">
    <property type="protein sequence ID" value="OXS99060.1"/>
    <property type="molecule type" value="Genomic_DNA"/>
</dbReference>
<dbReference type="RefSeq" id="WP_094077850.1">
    <property type="nucleotide sequence ID" value="NZ_NBYO01000003.1"/>
</dbReference>
<dbReference type="SUPFAM" id="SSF56281">
    <property type="entry name" value="Metallo-hydrolase/oxidoreductase"/>
    <property type="match status" value="1"/>
</dbReference>
<gene>
    <name evidence="2" type="ORF">B7H23_12685</name>
</gene>
<name>A0A231UT94_9HYPH</name>
<accession>A0A231UT94</accession>
<dbReference type="Gene3D" id="3.60.15.10">
    <property type="entry name" value="Ribonuclease Z/Hydroxyacylglutathione hydrolase-like"/>
    <property type="match status" value="1"/>
</dbReference>
<dbReference type="PANTHER" id="PTHR42663">
    <property type="entry name" value="HYDROLASE C777.06C-RELATED-RELATED"/>
    <property type="match status" value="1"/>
</dbReference>
<sequence length="270" mass="30031">MATLRFTMLGCASSPGVPRLNGDWGKCDPNQPKNRRLRAAALIQRIADDGQTTTVVIDTGPDFRQQMIAAGVTELHGVVYTHAHADHLHGIDDLRGYWLTQGALIESYADNATFARIFDGFQYVYETPPGSAYPPILRRNEIAPGRHFTIEGDGGPIPFLPLYQEHGSIHSLGFRIGPMAYCTDVSAWPEESVAQLHGLDLLVIDALQYRRHPSHFSLEQAVEWVDRLKPKRAVLTHMHTPLDYDTVMAETPDHVEPGYDGLVVELPLTD</sequence>
<dbReference type="InterPro" id="IPR001279">
    <property type="entry name" value="Metallo-B-lactamas"/>
</dbReference>
<protein>
    <submittedName>
        <fullName evidence="2">Phosphoribosyl 1,2-cyclic phosphodiesterase</fullName>
    </submittedName>
</protein>
<evidence type="ECO:0000259" key="1">
    <source>
        <dbReference type="Pfam" id="PF12706"/>
    </source>
</evidence>
<dbReference type="InterPro" id="IPR036866">
    <property type="entry name" value="RibonucZ/Hydroxyglut_hydro"/>
</dbReference>